<evidence type="ECO:0000256" key="5">
    <source>
        <dbReference type="ARBA" id="ARBA00023136"/>
    </source>
</evidence>
<protein>
    <submittedName>
        <fullName evidence="7">Uncharacterized protein</fullName>
    </submittedName>
</protein>
<keyword evidence="2" id="KW-1003">Cell membrane</keyword>
<dbReference type="Proteomes" id="UP001353858">
    <property type="component" value="Unassembled WGS sequence"/>
</dbReference>
<evidence type="ECO:0000313" key="7">
    <source>
        <dbReference type="EMBL" id="KAK4874529.1"/>
    </source>
</evidence>
<comment type="caution">
    <text evidence="7">The sequence shown here is derived from an EMBL/GenBank/DDBJ whole genome shotgun (WGS) entry which is preliminary data.</text>
</comment>
<comment type="subcellular location">
    <subcellularLocation>
        <location evidence="1">Cell membrane</location>
        <topology evidence="1">Multi-pass membrane protein</topology>
    </subcellularLocation>
</comment>
<sequence>MLSFLFKYPISKLTAPEAAQIELLIITLNLQKPVLTASSIFVVGTRLLGSIIATIVTYVLVAIQFHPSWTK</sequence>
<dbReference type="GO" id="GO:0005886">
    <property type="term" value="C:plasma membrane"/>
    <property type="evidence" value="ECO:0007669"/>
    <property type="project" value="UniProtKB-SubCell"/>
</dbReference>
<evidence type="ECO:0000256" key="3">
    <source>
        <dbReference type="ARBA" id="ARBA00022692"/>
    </source>
</evidence>
<keyword evidence="5 6" id="KW-0472">Membrane</keyword>
<feature type="transmembrane region" description="Helical" evidence="6">
    <location>
        <begin position="40"/>
        <end position="63"/>
    </location>
</feature>
<evidence type="ECO:0000256" key="4">
    <source>
        <dbReference type="ARBA" id="ARBA00022989"/>
    </source>
</evidence>
<evidence type="ECO:0000256" key="2">
    <source>
        <dbReference type="ARBA" id="ARBA00022475"/>
    </source>
</evidence>
<dbReference type="AlphaFoldDB" id="A0AAN7SE69"/>
<evidence type="ECO:0000256" key="6">
    <source>
        <dbReference type="SAM" id="Phobius"/>
    </source>
</evidence>
<accession>A0AAN7SE69</accession>
<keyword evidence="3 6" id="KW-0812">Transmembrane</keyword>
<name>A0AAN7SE69_9COLE</name>
<gene>
    <name evidence="7" type="ORF">RN001_013889</name>
</gene>
<keyword evidence="8" id="KW-1185">Reference proteome</keyword>
<keyword evidence="4 6" id="KW-1133">Transmembrane helix</keyword>
<dbReference type="EMBL" id="JARPUR010000006">
    <property type="protein sequence ID" value="KAK4874529.1"/>
    <property type="molecule type" value="Genomic_DNA"/>
</dbReference>
<evidence type="ECO:0000313" key="8">
    <source>
        <dbReference type="Proteomes" id="UP001353858"/>
    </source>
</evidence>
<dbReference type="InterPro" id="IPR013604">
    <property type="entry name" value="7TM_chemorcpt"/>
</dbReference>
<organism evidence="7 8">
    <name type="scientific">Aquatica leii</name>
    <dbReference type="NCBI Taxonomy" id="1421715"/>
    <lineage>
        <taxon>Eukaryota</taxon>
        <taxon>Metazoa</taxon>
        <taxon>Ecdysozoa</taxon>
        <taxon>Arthropoda</taxon>
        <taxon>Hexapoda</taxon>
        <taxon>Insecta</taxon>
        <taxon>Pterygota</taxon>
        <taxon>Neoptera</taxon>
        <taxon>Endopterygota</taxon>
        <taxon>Coleoptera</taxon>
        <taxon>Polyphaga</taxon>
        <taxon>Elateriformia</taxon>
        <taxon>Elateroidea</taxon>
        <taxon>Lampyridae</taxon>
        <taxon>Luciolinae</taxon>
        <taxon>Aquatica</taxon>
    </lineage>
</organism>
<proteinExistence type="predicted"/>
<dbReference type="Pfam" id="PF08395">
    <property type="entry name" value="7tm_7"/>
    <property type="match status" value="1"/>
</dbReference>
<evidence type="ECO:0000256" key="1">
    <source>
        <dbReference type="ARBA" id="ARBA00004651"/>
    </source>
</evidence>
<reference evidence="8" key="1">
    <citation type="submission" date="2023-01" db="EMBL/GenBank/DDBJ databases">
        <title>Key to firefly adult light organ development and bioluminescence: homeobox transcription factors regulate luciferase expression and transportation to peroxisome.</title>
        <authorList>
            <person name="Fu X."/>
        </authorList>
    </citation>
    <scope>NUCLEOTIDE SEQUENCE [LARGE SCALE GENOMIC DNA]</scope>
</reference>
<dbReference type="GO" id="GO:0050909">
    <property type="term" value="P:sensory perception of taste"/>
    <property type="evidence" value="ECO:0007669"/>
    <property type="project" value="InterPro"/>
</dbReference>